<feature type="transmembrane region" description="Helical" evidence="1">
    <location>
        <begin position="33"/>
        <end position="63"/>
    </location>
</feature>
<dbReference type="Proteomes" id="UP001196870">
    <property type="component" value="Unassembled WGS sequence"/>
</dbReference>
<feature type="transmembrane region" description="Helical" evidence="1">
    <location>
        <begin position="158"/>
        <end position="180"/>
    </location>
</feature>
<keyword evidence="3" id="KW-1185">Reference proteome</keyword>
<accession>A0ABS5F2T4</accession>
<gene>
    <name evidence="2" type="ORF">GXW71_21255</name>
</gene>
<evidence type="ECO:0000256" key="1">
    <source>
        <dbReference type="SAM" id="Phobius"/>
    </source>
</evidence>
<keyword evidence="1" id="KW-0472">Membrane</keyword>
<evidence type="ECO:0000313" key="2">
    <source>
        <dbReference type="EMBL" id="MBR0666903.1"/>
    </source>
</evidence>
<comment type="caution">
    <text evidence="2">The sequence shown here is derived from an EMBL/GenBank/DDBJ whole genome shotgun (WGS) entry which is preliminary data.</text>
</comment>
<feature type="transmembrane region" description="Helical" evidence="1">
    <location>
        <begin position="69"/>
        <end position="88"/>
    </location>
</feature>
<feature type="transmembrane region" description="Helical" evidence="1">
    <location>
        <begin position="95"/>
        <end position="114"/>
    </location>
</feature>
<evidence type="ECO:0000313" key="3">
    <source>
        <dbReference type="Proteomes" id="UP001196870"/>
    </source>
</evidence>
<proteinExistence type="predicted"/>
<name>A0ABS5F2T4_9PROT</name>
<protein>
    <submittedName>
        <fullName evidence="2">Uncharacterized protein</fullName>
    </submittedName>
</protein>
<organism evidence="2 3">
    <name type="scientific">Plastoroseomonas hellenica</name>
    <dbReference type="NCBI Taxonomy" id="2687306"/>
    <lineage>
        <taxon>Bacteria</taxon>
        <taxon>Pseudomonadati</taxon>
        <taxon>Pseudomonadota</taxon>
        <taxon>Alphaproteobacteria</taxon>
        <taxon>Acetobacterales</taxon>
        <taxon>Acetobacteraceae</taxon>
        <taxon>Plastoroseomonas</taxon>
    </lineage>
</organism>
<feature type="transmembrane region" description="Helical" evidence="1">
    <location>
        <begin position="231"/>
        <end position="249"/>
    </location>
</feature>
<dbReference type="RefSeq" id="WP_211854680.1">
    <property type="nucleotide sequence ID" value="NZ_JAAGBB010000027.1"/>
</dbReference>
<reference evidence="3" key="1">
    <citation type="journal article" date="2021" name="Syst. Appl. Microbiol.">
        <title>Roseomonas hellenica sp. nov., isolated from roots of wild-growing Alkanna tinctoria.</title>
        <authorList>
            <person name="Rat A."/>
            <person name="Naranjo H.D."/>
            <person name="Lebbe L."/>
            <person name="Cnockaert M."/>
            <person name="Krigas N."/>
            <person name="Grigoriadou K."/>
            <person name="Maloupa E."/>
            <person name="Willems A."/>
        </authorList>
    </citation>
    <scope>NUCLEOTIDE SEQUENCE [LARGE SCALE GENOMIC DNA]</scope>
    <source>
        <strain evidence="3">LMG 31523</strain>
    </source>
</reference>
<keyword evidence="1" id="KW-1133">Transmembrane helix</keyword>
<feature type="transmembrane region" description="Helical" evidence="1">
    <location>
        <begin position="126"/>
        <end position="146"/>
    </location>
</feature>
<keyword evidence="1" id="KW-0812">Transmembrane</keyword>
<dbReference type="EMBL" id="JAAGBB010000027">
    <property type="protein sequence ID" value="MBR0666903.1"/>
    <property type="molecule type" value="Genomic_DNA"/>
</dbReference>
<feature type="transmembrane region" description="Helical" evidence="1">
    <location>
        <begin position="192"/>
        <end position="219"/>
    </location>
</feature>
<sequence>MMPGEERYRVAPANPVEPESPPVAPAPSPLMKVLAALGLILLLLLPFGSLGLLVAGIVGWFLWSELAELSAVLLAVALFLMSGAGGIAARFWAALGWGGAAAVAAAILLLPFTATDGPVTQGMDRLAPLALAANLAWLALIALAAWRFHLPERVLGPLLALVVLTSRLVAYPALVIQAVVTNLVTDTVQGIVFAPIALAGIAIGMLAALSLGAVLAWAADAGQRWIAPRTTIALLAVAALLLRLGVMIAA</sequence>